<dbReference type="Proteomes" id="UP000268014">
    <property type="component" value="Unassembled WGS sequence"/>
</dbReference>
<protein>
    <submittedName>
        <fullName evidence="3">Neur_chan_LBD domain-containing protein</fullName>
    </submittedName>
</protein>
<dbReference type="STRING" id="6290.A0A0N4VXV2"/>
<gene>
    <name evidence="1" type="ORF">HPLM_LOCUS2119</name>
</gene>
<reference evidence="1 2" key="2">
    <citation type="submission" date="2018-11" db="EMBL/GenBank/DDBJ databases">
        <authorList>
            <consortium name="Pathogen Informatics"/>
        </authorList>
    </citation>
    <scope>NUCLEOTIDE SEQUENCE [LARGE SCALE GENOMIC DNA]</scope>
    <source>
        <strain evidence="1 2">MHpl1</strain>
    </source>
</reference>
<name>A0A0N4VXV2_HAEPC</name>
<evidence type="ECO:0000313" key="3">
    <source>
        <dbReference type="WBParaSite" id="HPLM_0000212201-mRNA-1"/>
    </source>
</evidence>
<dbReference type="WBParaSite" id="HPLM_0000212201-mRNA-1">
    <property type="protein sequence ID" value="HPLM_0000212201-mRNA-1"/>
    <property type="gene ID" value="HPLM_0000212201"/>
</dbReference>
<evidence type="ECO:0000313" key="1">
    <source>
        <dbReference type="EMBL" id="VDO13070.1"/>
    </source>
</evidence>
<proteinExistence type="predicted"/>
<accession>A0A0N4VXV2</accession>
<keyword evidence="2" id="KW-1185">Reference proteome</keyword>
<evidence type="ECO:0000313" key="2">
    <source>
        <dbReference type="Proteomes" id="UP000268014"/>
    </source>
</evidence>
<reference evidence="3" key="1">
    <citation type="submission" date="2017-02" db="UniProtKB">
        <authorList>
            <consortium name="WormBaseParasite"/>
        </authorList>
    </citation>
    <scope>IDENTIFICATION</scope>
</reference>
<organism evidence="3">
    <name type="scientific">Haemonchus placei</name>
    <name type="common">Barber's pole worm</name>
    <dbReference type="NCBI Taxonomy" id="6290"/>
    <lineage>
        <taxon>Eukaryota</taxon>
        <taxon>Metazoa</taxon>
        <taxon>Ecdysozoa</taxon>
        <taxon>Nematoda</taxon>
        <taxon>Chromadorea</taxon>
        <taxon>Rhabditida</taxon>
        <taxon>Rhabditina</taxon>
        <taxon>Rhabditomorpha</taxon>
        <taxon>Strongyloidea</taxon>
        <taxon>Trichostrongylidae</taxon>
        <taxon>Haemonchus</taxon>
    </lineage>
</organism>
<dbReference type="AlphaFoldDB" id="A0A0N4VXV2"/>
<dbReference type="EMBL" id="UZAF01003781">
    <property type="protein sequence ID" value="VDO13070.1"/>
    <property type="molecule type" value="Genomic_DNA"/>
</dbReference>
<sequence>MEVVDDSMDMSPMSSTPQMHMNMKPMWMWFHTTVNDVILFESWTVTTPRGRLTVLLLLPTLIPNKPDLLR</sequence>